<keyword evidence="7" id="KW-1185">Reference proteome</keyword>
<dbReference type="InterPro" id="IPR051158">
    <property type="entry name" value="Metallophosphoesterase_sf"/>
</dbReference>
<dbReference type="PANTHER" id="PTHR31302">
    <property type="entry name" value="TRANSMEMBRANE PROTEIN WITH METALLOPHOSPHOESTERASE DOMAIN-RELATED"/>
    <property type="match status" value="1"/>
</dbReference>
<dbReference type="PANTHER" id="PTHR31302:SF31">
    <property type="entry name" value="PHOSPHODIESTERASE YAEI"/>
    <property type="match status" value="1"/>
</dbReference>
<dbReference type="InterPro" id="IPR006311">
    <property type="entry name" value="TAT_signal"/>
</dbReference>
<gene>
    <name evidence="6" type="ORF">SAMN00790413_00455</name>
</gene>
<dbReference type="PROSITE" id="PS51318">
    <property type="entry name" value="TAT"/>
    <property type="match status" value="1"/>
</dbReference>
<reference evidence="6 7" key="1">
    <citation type="submission" date="2017-04" db="EMBL/GenBank/DDBJ databases">
        <authorList>
            <person name="Afonso C.L."/>
            <person name="Miller P.J."/>
            <person name="Scott M.A."/>
            <person name="Spackman E."/>
            <person name="Goraichik I."/>
            <person name="Dimitrov K.M."/>
            <person name="Suarez D.L."/>
            <person name="Swayne D.E."/>
        </authorList>
    </citation>
    <scope>NUCLEOTIDE SEQUENCE [LARGE SCALE GENOMIC DNA]</scope>
    <source>
        <strain evidence="6 7">KR-140</strain>
    </source>
</reference>
<dbReference type="Gene3D" id="3.60.21.10">
    <property type="match status" value="1"/>
</dbReference>
<dbReference type="STRING" id="695939.SAMN00790413_00455"/>
<dbReference type="GO" id="GO:0009245">
    <property type="term" value="P:lipid A biosynthetic process"/>
    <property type="evidence" value="ECO:0007669"/>
    <property type="project" value="TreeGrafter"/>
</dbReference>
<evidence type="ECO:0000256" key="1">
    <source>
        <dbReference type="ARBA" id="ARBA00022723"/>
    </source>
</evidence>
<dbReference type="EMBL" id="FWWU01000009">
    <property type="protein sequence ID" value="SMB89502.1"/>
    <property type="molecule type" value="Genomic_DNA"/>
</dbReference>
<evidence type="ECO:0000313" key="6">
    <source>
        <dbReference type="EMBL" id="SMB89502.1"/>
    </source>
</evidence>
<evidence type="ECO:0000256" key="2">
    <source>
        <dbReference type="ARBA" id="ARBA00022801"/>
    </source>
</evidence>
<keyword evidence="4" id="KW-0472">Membrane</keyword>
<evidence type="ECO:0000256" key="3">
    <source>
        <dbReference type="SAM" id="MobiDB-lite"/>
    </source>
</evidence>
<evidence type="ECO:0000259" key="5">
    <source>
        <dbReference type="Pfam" id="PF00149"/>
    </source>
</evidence>
<keyword evidence="1" id="KW-0479">Metal-binding</keyword>
<proteinExistence type="predicted"/>
<feature type="domain" description="Calcineurin-like phosphoesterase" evidence="5">
    <location>
        <begin position="92"/>
        <end position="269"/>
    </location>
</feature>
<dbReference type="CDD" id="cd07385">
    <property type="entry name" value="MPP_YkuE_C"/>
    <property type="match status" value="1"/>
</dbReference>
<dbReference type="SUPFAM" id="SSF56300">
    <property type="entry name" value="Metallo-dependent phosphatases"/>
    <property type="match status" value="1"/>
</dbReference>
<evidence type="ECO:0000313" key="7">
    <source>
        <dbReference type="Proteomes" id="UP000192582"/>
    </source>
</evidence>
<dbReference type="InterPro" id="IPR004843">
    <property type="entry name" value="Calcineurin-like_PHP"/>
</dbReference>
<keyword evidence="4" id="KW-1133">Transmembrane helix</keyword>
<name>A0A1W1V834_9DEIO</name>
<organism evidence="6 7">
    <name type="scientific">Deinococcus hopiensis KR-140</name>
    <dbReference type="NCBI Taxonomy" id="695939"/>
    <lineage>
        <taxon>Bacteria</taxon>
        <taxon>Thermotogati</taxon>
        <taxon>Deinococcota</taxon>
        <taxon>Deinococci</taxon>
        <taxon>Deinococcales</taxon>
        <taxon>Deinococcaceae</taxon>
        <taxon>Deinococcus</taxon>
    </lineage>
</organism>
<accession>A0A1W1V834</accession>
<dbReference type="AlphaFoldDB" id="A0A1W1V834"/>
<dbReference type="InterPro" id="IPR029052">
    <property type="entry name" value="Metallo-depent_PP-like"/>
</dbReference>
<evidence type="ECO:0000256" key="4">
    <source>
        <dbReference type="SAM" id="Phobius"/>
    </source>
</evidence>
<protein>
    <recommendedName>
        <fullName evidence="5">Calcineurin-like phosphoesterase domain-containing protein</fullName>
    </recommendedName>
</protein>
<sequence length="331" mass="35602">MKAKAPRSPYGFSRLQPLPDGPLTRLRYPGCMNGSPSSSFSSTARVTRRRVLRGLLGGGLGVGALAGVGGAQAYRLTTERVSATLPGLRSPLRVAFLTDLHYGLYVYAGSVRAWVDAVNAERPDLVLFGGDFLDLPSGDDLPPPLFAELARLSAPLGKFGVWGNHDYDSFGQQAVRWRGAQRDDWLVRQQEAASAFAQAGVTILRNEGRSLREDLHLGGVDDYWHGQIDVGAALKDAGGRPTLLLSHNPDLLPDLPRPVGLVLCGHTHGGQIRLPLVGAIHVPSKYGQRYAMGWVRGAHNTPAYVSRGLGMSGVPFRNLCTPEITLLTLKG</sequence>
<feature type="transmembrane region" description="Helical" evidence="4">
    <location>
        <begin position="55"/>
        <end position="74"/>
    </location>
</feature>
<keyword evidence="4" id="KW-0812">Transmembrane</keyword>
<feature type="region of interest" description="Disordered" evidence="3">
    <location>
        <begin position="1"/>
        <end position="22"/>
    </location>
</feature>
<dbReference type="Proteomes" id="UP000192582">
    <property type="component" value="Unassembled WGS sequence"/>
</dbReference>
<dbReference type="GO" id="GO:0008758">
    <property type="term" value="F:UDP-2,3-diacylglucosamine hydrolase activity"/>
    <property type="evidence" value="ECO:0007669"/>
    <property type="project" value="TreeGrafter"/>
</dbReference>
<dbReference type="GO" id="GO:0046872">
    <property type="term" value="F:metal ion binding"/>
    <property type="evidence" value="ECO:0007669"/>
    <property type="project" value="UniProtKB-KW"/>
</dbReference>
<dbReference type="Pfam" id="PF00149">
    <property type="entry name" value="Metallophos"/>
    <property type="match status" value="1"/>
</dbReference>
<keyword evidence="2" id="KW-0378">Hydrolase</keyword>
<dbReference type="GO" id="GO:0016020">
    <property type="term" value="C:membrane"/>
    <property type="evidence" value="ECO:0007669"/>
    <property type="project" value="GOC"/>
</dbReference>